<dbReference type="GO" id="GO:0005737">
    <property type="term" value="C:cytoplasm"/>
    <property type="evidence" value="ECO:0007669"/>
    <property type="project" value="UniProtKB-SubCell"/>
</dbReference>
<dbReference type="PANTHER" id="PTHR44085:SF2">
    <property type="entry name" value="SEPIAPTERIN REDUCTASE"/>
    <property type="match status" value="1"/>
</dbReference>
<dbReference type="InterPro" id="IPR051721">
    <property type="entry name" value="Biopterin_syn/organic_redct"/>
</dbReference>
<evidence type="ECO:0000256" key="4">
    <source>
        <dbReference type="ARBA" id="ARBA00023002"/>
    </source>
</evidence>
<evidence type="ECO:0000313" key="5">
    <source>
        <dbReference type="EMBL" id="ACO15070.1"/>
    </source>
</evidence>
<keyword evidence="2" id="KW-0963">Cytoplasm</keyword>
<dbReference type="PRINTS" id="PR00081">
    <property type="entry name" value="GDHRDH"/>
</dbReference>
<gene>
    <name evidence="5" type="primary">SPRE</name>
</gene>
<dbReference type="InterPro" id="IPR036291">
    <property type="entry name" value="NAD(P)-bd_dom_sf"/>
</dbReference>
<evidence type="ECO:0000256" key="1">
    <source>
        <dbReference type="ARBA" id="ARBA00004496"/>
    </source>
</evidence>
<organism evidence="5">
    <name type="scientific">Caligus clemensi</name>
    <name type="common">Sea louse</name>
    <dbReference type="NCBI Taxonomy" id="344056"/>
    <lineage>
        <taxon>Eukaryota</taxon>
        <taxon>Metazoa</taxon>
        <taxon>Ecdysozoa</taxon>
        <taxon>Arthropoda</taxon>
        <taxon>Crustacea</taxon>
        <taxon>Multicrustacea</taxon>
        <taxon>Hexanauplia</taxon>
        <taxon>Copepoda</taxon>
        <taxon>Siphonostomatoida</taxon>
        <taxon>Caligidae</taxon>
        <taxon>Caligus</taxon>
    </lineage>
</organism>
<dbReference type="AlphaFoldDB" id="C1C1B7"/>
<dbReference type="EMBL" id="BT080646">
    <property type="protein sequence ID" value="ACO15070.1"/>
    <property type="molecule type" value="mRNA"/>
</dbReference>
<reference evidence="5" key="1">
    <citation type="submission" date="2009-03" db="EMBL/GenBank/DDBJ databases">
        <title>Caligus clemensi ESTs and full-length cDNAs.</title>
        <authorList>
            <person name="Yasuike M."/>
            <person name="von Schalburg K."/>
            <person name="Cooper G."/>
            <person name="Leong J."/>
            <person name="Jones S.R.M."/>
            <person name="Koop B.F."/>
        </authorList>
    </citation>
    <scope>NUCLEOTIDE SEQUENCE</scope>
    <source>
        <tissue evidence="5">Whole</tissue>
    </source>
</reference>
<dbReference type="GO" id="GO:0004757">
    <property type="term" value="F:sepiapterin reductase (NADP+) activity"/>
    <property type="evidence" value="ECO:0007669"/>
    <property type="project" value="TreeGrafter"/>
</dbReference>
<dbReference type="PANTHER" id="PTHR44085">
    <property type="entry name" value="SEPIAPTERIN REDUCTASE"/>
    <property type="match status" value="1"/>
</dbReference>
<keyword evidence="3" id="KW-0521">NADP</keyword>
<protein>
    <submittedName>
        <fullName evidence="5">Sepiapterin reductase</fullName>
    </submittedName>
</protein>
<sequence length="257" mass="28403">MKCDKKFLMVTGASKGFGQSIALEWAKFCAVDSKIIITARSEKGLKETESGIKKINSGIHVVKFVADHSNPVKVAYDALFSKEIEGPGDRFDFGMIVHNVGVVEPQGEHALTYSDLEEMEKYFRLNLFSVMILNATFSRVKEYLSNPLFIVNVSSIGALSPIPTWGYYCMGKAARKMYFGTLAVEEGKSVRVLNYSPGVMNTSAVDRITNSDKTTEDIKDFCCENVIQPSDSAKKLALIISKNSFQSGTQIDFADEV</sequence>
<dbReference type="Pfam" id="PF00106">
    <property type="entry name" value="adh_short"/>
    <property type="match status" value="1"/>
</dbReference>
<keyword evidence="4" id="KW-0560">Oxidoreductase</keyword>
<evidence type="ECO:0000256" key="3">
    <source>
        <dbReference type="ARBA" id="ARBA00022857"/>
    </source>
</evidence>
<dbReference type="Gene3D" id="3.40.50.720">
    <property type="entry name" value="NAD(P)-binding Rossmann-like Domain"/>
    <property type="match status" value="1"/>
</dbReference>
<evidence type="ECO:0000256" key="2">
    <source>
        <dbReference type="ARBA" id="ARBA00022490"/>
    </source>
</evidence>
<comment type="subcellular location">
    <subcellularLocation>
        <location evidence="1">Cytoplasm</location>
    </subcellularLocation>
</comment>
<proteinExistence type="evidence at transcript level"/>
<accession>C1C1B7</accession>
<dbReference type="InterPro" id="IPR002347">
    <property type="entry name" value="SDR_fam"/>
</dbReference>
<dbReference type="GO" id="GO:0006729">
    <property type="term" value="P:tetrahydrobiopterin biosynthetic process"/>
    <property type="evidence" value="ECO:0007669"/>
    <property type="project" value="TreeGrafter"/>
</dbReference>
<dbReference type="SUPFAM" id="SSF51735">
    <property type="entry name" value="NAD(P)-binding Rossmann-fold domains"/>
    <property type="match status" value="1"/>
</dbReference>
<name>C1C1B7_CALCM</name>